<gene>
    <name evidence="3" type="ORF">GCM10022223_06060</name>
</gene>
<dbReference type="Proteomes" id="UP001501074">
    <property type="component" value="Unassembled WGS sequence"/>
</dbReference>
<reference evidence="4" key="1">
    <citation type="journal article" date="2019" name="Int. J. Syst. Evol. Microbiol.">
        <title>The Global Catalogue of Microorganisms (GCM) 10K type strain sequencing project: providing services to taxonomists for standard genome sequencing and annotation.</title>
        <authorList>
            <consortium name="The Broad Institute Genomics Platform"/>
            <consortium name="The Broad Institute Genome Sequencing Center for Infectious Disease"/>
            <person name="Wu L."/>
            <person name="Ma J."/>
        </authorList>
    </citation>
    <scope>NUCLEOTIDE SEQUENCE [LARGE SCALE GENOMIC DNA]</scope>
    <source>
        <strain evidence="4">JCM 16902</strain>
    </source>
</reference>
<dbReference type="InterPro" id="IPR011050">
    <property type="entry name" value="Pectin_lyase_fold/virulence"/>
</dbReference>
<sequence length="345" mass="35413">MVSNSRRFRRSALAVAVFLPAVGTLAVGLRQDAGPSTQQTRLVMQTSATVQTTEARRRHRRPPPIPALTPTGTPAETSTPTASVDPAPAPTSSPEVTPTNSPTATGTPAAEGIPGAGAPDDTTLEEIGAQHVTAPGTVIDGADIQGRVVVDAANVVIRNSRVTGTDGVGILVNTGSVRVEDTTISGFDDSIGGDNYTAIGVEVTDANSDGFKVGSNVLIEDSWCHDLRVAPGAHSDCAQVQSGVVNTILRGNWFDAGTGAANAALFIAPDLGPSSQGPLLVEGNVLGGGNYSLYCVDGSDGDYFIDDITISGNIFMRNSRYGPLLVEVAAVVEGNIFQDTGETAS</sequence>
<proteinExistence type="predicted"/>
<dbReference type="SUPFAM" id="SSF51126">
    <property type="entry name" value="Pectin lyase-like"/>
    <property type="match status" value="1"/>
</dbReference>
<name>A0ABP6YYP8_9ACTN</name>
<comment type="caution">
    <text evidence="3">The sequence shown here is derived from an EMBL/GenBank/DDBJ whole genome shotgun (WGS) entry which is preliminary data.</text>
</comment>
<keyword evidence="2" id="KW-0732">Signal</keyword>
<evidence type="ECO:0000256" key="2">
    <source>
        <dbReference type="SAM" id="SignalP"/>
    </source>
</evidence>
<feature type="signal peptide" evidence="2">
    <location>
        <begin position="1"/>
        <end position="26"/>
    </location>
</feature>
<feature type="compositionally biased region" description="Polar residues" evidence="1">
    <location>
        <begin position="90"/>
        <end position="101"/>
    </location>
</feature>
<feature type="compositionally biased region" description="Polar residues" evidence="1">
    <location>
        <begin position="34"/>
        <end position="53"/>
    </location>
</feature>
<evidence type="ECO:0008006" key="5">
    <source>
        <dbReference type="Google" id="ProtNLM"/>
    </source>
</evidence>
<dbReference type="EMBL" id="BAAAZO010000001">
    <property type="protein sequence ID" value="GAA3593887.1"/>
    <property type="molecule type" value="Genomic_DNA"/>
</dbReference>
<evidence type="ECO:0000313" key="4">
    <source>
        <dbReference type="Proteomes" id="UP001501074"/>
    </source>
</evidence>
<protein>
    <recommendedName>
        <fullName evidence="5">Right handed beta helix domain-containing protein</fullName>
    </recommendedName>
</protein>
<dbReference type="InterPro" id="IPR012334">
    <property type="entry name" value="Pectin_lyas_fold"/>
</dbReference>
<evidence type="ECO:0000256" key="1">
    <source>
        <dbReference type="SAM" id="MobiDB-lite"/>
    </source>
</evidence>
<evidence type="ECO:0000313" key="3">
    <source>
        <dbReference type="EMBL" id="GAA3593887.1"/>
    </source>
</evidence>
<feature type="compositionally biased region" description="Low complexity" evidence="1">
    <location>
        <begin position="102"/>
        <end position="119"/>
    </location>
</feature>
<accession>A0ABP6YYP8</accession>
<feature type="chain" id="PRO_5045911008" description="Right handed beta helix domain-containing protein" evidence="2">
    <location>
        <begin position="27"/>
        <end position="345"/>
    </location>
</feature>
<feature type="region of interest" description="Disordered" evidence="1">
    <location>
        <begin position="33"/>
        <end position="119"/>
    </location>
</feature>
<keyword evidence="4" id="KW-1185">Reference proteome</keyword>
<dbReference type="Gene3D" id="2.160.20.10">
    <property type="entry name" value="Single-stranded right-handed beta-helix, Pectin lyase-like"/>
    <property type="match status" value="1"/>
</dbReference>
<feature type="compositionally biased region" description="Polar residues" evidence="1">
    <location>
        <begin position="70"/>
        <end position="82"/>
    </location>
</feature>
<organism evidence="3 4">
    <name type="scientific">Kineosporia mesophila</name>
    <dbReference type="NCBI Taxonomy" id="566012"/>
    <lineage>
        <taxon>Bacteria</taxon>
        <taxon>Bacillati</taxon>
        <taxon>Actinomycetota</taxon>
        <taxon>Actinomycetes</taxon>
        <taxon>Kineosporiales</taxon>
        <taxon>Kineosporiaceae</taxon>
        <taxon>Kineosporia</taxon>
    </lineage>
</organism>